<dbReference type="GeneID" id="28770540"/>
<dbReference type="InParanoid" id="A0A177CXY2"/>
<dbReference type="AlphaFoldDB" id="A0A177CXY2"/>
<dbReference type="Proteomes" id="UP000077069">
    <property type="component" value="Unassembled WGS sequence"/>
</dbReference>
<name>A0A177CXY2_9PLEO</name>
<proteinExistence type="predicted"/>
<gene>
    <name evidence="1" type="ORF">CC84DRAFT_66006</name>
</gene>
<reference evidence="1 2" key="1">
    <citation type="submission" date="2016-05" db="EMBL/GenBank/DDBJ databases">
        <title>Comparative analysis of secretome profiles of manganese(II)-oxidizing ascomycete fungi.</title>
        <authorList>
            <consortium name="DOE Joint Genome Institute"/>
            <person name="Zeiner C.A."/>
            <person name="Purvine S.O."/>
            <person name="Zink E.M."/>
            <person name="Wu S."/>
            <person name="Pasa-Tolic L."/>
            <person name="Chaput D.L."/>
            <person name="Haridas S."/>
            <person name="Grigoriev I.V."/>
            <person name="Santelli C.M."/>
            <person name="Hansel C.M."/>
        </authorList>
    </citation>
    <scope>NUCLEOTIDE SEQUENCE [LARGE SCALE GENOMIC DNA]</scope>
    <source>
        <strain evidence="1 2">AP3s5-JAC2a</strain>
    </source>
</reference>
<protein>
    <submittedName>
        <fullName evidence="1">Uncharacterized protein</fullName>
    </submittedName>
</protein>
<dbReference type="RefSeq" id="XP_018042441.1">
    <property type="nucleotide sequence ID" value="XM_018187054.1"/>
</dbReference>
<organism evidence="1 2">
    <name type="scientific">Paraphaeosphaeria sporulosa</name>
    <dbReference type="NCBI Taxonomy" id="1460663"/>
    <lineage>
        <taxon>Eukaryota</taxon>
        <taxon>Fungi</taxon>
        <taxon>Dikarya</taxon>
        <taxon>Ascomycota</taxon>
        <taxon>Pezizomycotina</taxon>
        <taxon>Dothideomycetes</taxon>
        <taxon>Pleosporomycetidae</taxon>
        <taxon>Pleosporales</taxon>
        <taxon>Massarineae</taxon>
        <taxon>Didymosphaeriaceae</taxon>
        <taxon>Paraphaeosphaeria</taxon>
    </lineage>
</organism>
<dbReference type="EMBL" id="KV441548">
    <property type="protein sequence ID" value="OAG12076.1"/>
    <property type="molecule type" value="Genomic_DNA"/>
</dbReference>
<sequence>MQLVLSDARRCIILKLAWTCSSGSSSLTVGLLANIYGHLSDADVPYCIPEGRRSRSIFRASFTSLRQLLPGCCVCFIPQHP</sequence>
<evidence type="ECO:0000313" key="2">
    <source>
        <dbReference type="Proteomes" id="UP000077069"/>
    </source>
</evidence>
<evidence type="ECO:0000313" key="1">
    <source>
        <dbReference type="EMBL" id="OAG12076.1"/>
    </source>
</evidence>
<accession>A0A177CXY2</accession>
<keyword evidence="2" id="KW-1185">Reference proteome</keyword>